<gene>
    <name evidence="2" type="ORF">D0544_05355</name>
</gene>
<feature type="transmembrane region" description="Helical" evidence="1">
    <location>
        <begin position="527"/>
        <end position="553"/>
    </location>
</feature>
<dbReference type="Gene3D" id="3.30.70.1440">
    <property type="entry name" value="Multidrug efflux transporter AcrB pore domain"/>
    <property type="match status" value="1"/>
</dbReference>
<name>A0A3P3VPA6_9GAMM</name>
<organism evidence="2 3">
    <name type="scientific">Aestuariirhabdus litorea</name>
    <dbReference type="NCBI Taxonomy" id="2528527"/>
    <lineage>
        <taxon>Bacteria</taxon>
        <taxon>Pseudomonadati</taxon>
        <taxon>Pseudomonadota</taxon>
        <taxon>Gammaproteobacteria</taxon>
        <taxon>Oceanospirillales</taxon>
        <taxon>Aestuariirhabdaceae</taxon>
        <taxon>Aestuariirhabdus</taxon>
    </lineage>
</organism>
<reference evidence="2 3" key="2">
    <citation type="submission" date="2018-12" db="EMBL/GenBank/DDBJ databases">
        <title>Simiduia agarivorans gen. nov., sp. nov., a marine, agarolytic bacterium isolated from shallow coastal water from Keelung, Taiwan.</title>
        <authorList>
            <person name="Shieh W.Y."/>
        </authorList>
    </citation>
    <scope>NUCLEOTIDE SEQUENCE [LARGE SCALE GENOMIC DNA]</scope>
    <source>
        <strain evidence="2 3">GTF-13</strain>
    </source>
</reference>
<dbReference type="GO" id="GO:0005886">
    <property type="term" value="C:plasma membrane"/>
    <property type="evidence" value="ECO:0007669"/>
    <property type="project" value="TreeGrafter"/>
</dbReference>
<dbReference type="AlphaFoldDB" id="A0A3P3VPA6"/>
<keyword evidence="1" id="KW-1133">Transmembrane helix</keyword>
<dbReference type="Proteomes" id="UP000280792">
    <property type="component" value="Unassembled WGS sequence"/>
</dbReference>
<dbReference type="Gene3D" id="1.20.1640.10">
    <property type="entry name" value="Multidrug efflux transporter AcrB transmembrane domain"/>
    <property type="match status" value="2"/>
</dbReference>
<feature type="transmembrane region" description="Helical" evidence="1">
    <location>
        <begin position="338"/>
        <end position="358"/>
    </location>
</feature>
<keyword evidence="1" id="KW-0812">Transmembrane</keyword>
<dbReference type="PANTHER" id="PTHR32063:SF33">
    <property type="entry name" value="RND SUPERFAMILY EFFLUX PUMP PERMEASE COMPONENT"/>
    <property type="match status" value="1"/>
</dbReference>
<proteinExistence type="predicted"/>
<dbReference type="EMBL" id="QWEZ01000001">
    <property type="protein sequence ID" value="RRJ84535.1"/>
    <property type="molecule type" value="Genomic_DNA"/>
</dbReference>
<dbReference type="RefSeq" id="WP_125014965.1">
    <property type="nucleotide sequence ID" value="NZ_QWEZ01000001.1"/>
</dbReference>
<evidence type="ECO:0000313" key="2">
    <source>
        <dbReference type="EMBL" id="RRJ84535.1"/>
    </source>
</evidence>
<evidence type="ECO:0000256" key="1">
    <source>
        <dbReference type="SAM" id="Phobius"/>
    </source>
</evidence>
<dbReference type="Gene3D" id="3.30.70.1430">
    <property type="entry name" value="Multidrug efflux transporter AcrB pore domain"/>
    <property type="match status" value="2"/>
</dbReference>
<dbReference type="SUPFAM" id="SSF82693">
    <property type="entry name" value="Multidrug efflux transporter AcrB pore domain, PN1, PN2, PC1 and PC2 subdomains"/>
    <property type="match status" value="1"/>
</dbReference>
<dbReference type="InterPro" id="IPR001036">
    <property type="entry name" value="Acrflvin-R"/>
</dbReference>
<feature type="transmembrane region" description="Helical" evidence="1">
    <location>
        <begin position="463"/>
        <end position="486"/>
    </location>
</feature>
<keyword evidence="3" id="KW-1185">Reference proteome</keyword>
<accession>A0A3P3VPA6</accession>
<feature type="transmembrane region" description="Helical" evidence="1">
    <location>
        <begin position="924"/>
        <end position="949"/>
    </location>
</feature>
<protein>
    <submittedName>
        <fullName evidence="2">Efflux RND transporter permease subunit</fullName>
    </submittedName>
</protein>
<dbReference type="SUPFAM" id="SSF82866">
    <property type="entry name" value="Multidrug efflux transporter AcrB transmembrane domain"/>
    <property type="match status" value="2"/>
</dbReference>
<comment type="caution">
    <text evidence="2">The sequence shown here is derived from an EMBL/GenBank/DDBJ whole genome shotgun (WGS) entry which is preliminary data.</text>
</comment>
<keyword evidence="1" id="KW-0472">Membrane</keyword>
<dbReference type="PANTHER" id="PTHR32063">
    <property type="match status" value="1"/>
</dbReference>
<evidence type="ECO:0000313" key="3">
    <source>
        <dbReference type="Proteomes" id="UP000280792"/>
    </source>
</evidence>
<feature type="transmembrane region" description="Helical" evidence="1">
    <location>
        <begin position="970"/>
        <end position="989"/>
    </location>
</feature>
<reference evidence="2 3" key="1">
    <citation type="submission" date="2018-08" db="EMBL/GenBank/DDBJ databases">
        <authorList>
            <person name="Khan S.A."/>
        </authorList>
    </citation>
    <scope>NUCLEOTIDE SEQUENCE [LARGE SCALE GENOMIC DNA]</scope>
    <source>
        <strain evidence="2 3">GTF-13</strain>
    </source>
</reference>
<feature type="transmembrane region" description="Helical" evidence="1">
    <location>
        <begin position="12"/>
        <end position="39"/>
    </location>
</feature>
<dbReference type="Gene3D" id="3.30.70.1320">
    <property type="entry name" value="Multidrug efflux transporter AcrB pore domain like"/>
    <property type="match status" value="1"/>
</dbReference>
<dbReference type="Pfam" id="PF00873">
    <property type="entry name" value="ACR_tran"/>
    <property type="match status" value="1"/>
</dbReference>
<dbReference type="SUPFAM" id="SSF82714">
    <property type="entry name" value="Multidrug efflux transporter AcrB TolC docking domain, DN and DC subdomains"/>
    <property type="match status" value="2"/>
</dbReference>
<dbReference type="Gene3D" id="3.30.2090.10">
    <property type="entry name" value="Multidrug efflux transporter AcrB TolC docking domain, DN and DC subdomains"/>
    <property type="match status" value="2"/>
</dbReference>
<feature type="transmembrane region" description="Helical" evidence="1">
    <location>
        <begin position="898"/>
        <end position="918"/>
    </location>
</feature>
<dbReference type="PRINTS" id="PR00702">
    <property type="entry name" value="ACRIFLAVINRP"/>
</dbReference>
<sequence>MSSGQKAPAPRGFIALFASHRVASNLLMGLMILAGLWALDRLNTQFFPEFEVDLITVNVVWSGASAEDVERAITVPIERELKGINGIEKNFATSSSGMSSFRLEVDPDTEIGLVLDDVKQAIDSVTNLPEDAEEPVVQKLARYESVAKVLVTGTDTLAELVPLVYRMERELLSLGIRKVNFTGMPDEEIAIQIAPEQLHDLGLTLEEVAALVRQRSRDLPAGTAGRKEGSRMVRSLGQERSVGGFESLPLLAQENGVLLRLGDVARIERRPQDGESYITYKGKPAIQMSLMRAKKDDTLNSARLMNQWLEQKRAELPSSISLIVYDESWTYLRDRINLLLKNGLGGLVLVIAILFLFLNVRVAWWVTVGIPVSFLAALAVLYLTGGSINLISLFGMIMTLGIIVDDAIVVGENTLARLQSGDNPLHASVSGARRMLAPVVASSMTTIAAFLPLLMIGGNIGNVLIDIPTVVICVIIASLVECLLILPGHLRHSLKHQGEPGPWRQGFDAAFDRFREQRFRRWVRLFIAYRTTTITAALALFVVSLSLVATGWIKFTFFPTIDSTVVNASVQFSVGTSDTEVNRFLSYLEETLFETDAELGGGLVVHAISLHKQGLINDFSGLFDSGDEYGALKVEIVSADQRTLTNQQIIDAWRSRIQLPPGIEKFSIAQQQAGPPGKPVEIKLVGGHVDTLKEASLILQRALLEYRGVSNVDDDLPYGREQIIYRLKPAAQALGLTLQGVGRQLRSALDGQLVQVFHDANAEVEVRVVLPDVDRDYLNRLRQMPFIMPNGQTELLDNVVEFVSRQGIDSLNRVDGELAVLVTADVDETSGNADEIISQLQETTFVELQDHFGVRIEFEGRSAEQRETIADMLRGLVLALLLIYIILAWVFSSYSWPFAVMLAIPFGVTGAILGHLVMGLDMTILSLFGVFGLTGIVINDSIVLISFYHELREQGWTISEAIVEAACKRLRAVLLTSLTTIAGLTPILFETSLQAQFLIPMATSIVFGLAFGTLLVLLVIPAQLIVIESLTAKLRTHRHLRHSPMLAQEGSHETL</sequence>
<dbReference type="InterPro" id="IPR027463">
    <property type="entry name" value="AcrB_DN_DC_subdom"/>
</dbReference>
<feature type="transmembrane region" description="Helical" evidence="1">
    <location>
        <begin position="1001"/>
        <end position="1027"/>
    </location>
</feature>
<dbReference type="GO" id="GO:0042910">
    <property type="term" value="F:xenobiotic transmembrane transporter activity"/>
    <property type="evidence" value="ECO:0007669"/>
    <property type="project" value="TreeGrafter"/>
</dbReference>
<feature type="transmembrane region" description="Helical" evidence="1">
    <location>
        <begin position="435"/>
        <end position="457"/>
    </location>
</feature>
<feature type="transmembrane region" description="Helical" evidence="1">
    <location>
        <begin position="872"/>
        <end position="891"/>
    </location>
</feature>